<dbReference type="SUPFAM" id="SSF57850">
    <property type="entry name" value="RING/U-box"/>
    <property type="match status" value="1"/>
</dbReference>
<dbReference type="EMBL" id="WJXA01000433">
    <property type="protein sequence ID" value="KAF7112753.1"/>
    <property type="molecule type" value="Genomic_DNA"/>
</dbReference>
<dbReference type="PROSITE" id="PS50222">
    <property type="entry name" value="EF_HAND_2"/>
    <property type="match status" value="1"/>
</dbReference>
<gene>
    <name evidence="4" type="ORF">RHSIM_RhsimUnG0195300</name>
</gene>
<protein>
    <recommendedName>
        <fullName evidence="3">EF-hand domain-containing protein</fullName>
    </recommendedName>
</protein>
<keyword evidence="1" id="KW-0106">Calcium</keyword>
<evidence type="ECO:0000256" key="2">
    <source>
        <dbReference type="SAM" id="Coils"/>
    </source>
</evidence>
<keyword evidence="5" id="KW-1185">Reference proteome</keyword>
<organism evidence="4 5">
    <name type="scientific">Rhododendron simsii</name>
    <name type="common">Sims's rhododendron</name>
    <dbReference type="NCBI Taxonomy" id="118357"/>
    <lineage>
        <taxon>Eukaryota</taxon>
        <taxon>Viridiplantae</taxon>
        <taxon>Streptophyta</taxon>
        <taxon>Embryophyta</taxon>
        <taxon>Tracheophyta</taxon>
        <taxon>Spermatophyta</taxon>
        <taxon>Magnoliopsida</taxon>
        <taxon>eudicotyledons</taxon>
        <taxon>Gunneridae</taxon>
        <taxon>Pentapetalae</taxon>
        <taxon>asterids</taxon>
        <taxon>Ericales</taxon>
        <taxon>Ericaceae</taxon>
        <taxon>Ericoideae</taxon>
        <taxon>Rhodoreae</taxon>
        <taxon>Rhododendron</taxon>
    </lineage>
</organism>
<comment type="caution">
    <text evidence="4">The sequence shown here is derived from an EMBL/GenBank/DDBJ whole genome shotgun (WGS) entry which is preliminary data.</text>
</comment>
<dbReference type="SUPFAM" id="SSF47473">
    <property type="entry name" value="EF-hand"/>
    <property type="match status" value="1"/>
</dbReference>
<dbReference type="InterPro" id="IPR018247">
    <property type="entry name" value="EF_Hand_1_Ca_BS"/>
</dbReference>
<feature type="coiled-coil region" evidence="2">
    <location>
        <begin position="4"/>
        <end position="83"/>
    </location>
</feature>
<accession>A0A834FUV9</accession>
<sequence length="256" mass="30517">MMTGQQIKDEKHRIEEEKRRIEVEKRRIEEEKHRIEVEKLKIEHKKCSIEREKRKIEDEKRRIEDEKCRIEDEKRRLASVETLDDGMRAAMKELIKTAKIYYNSCSSAVKDAAKKFFEDIDHDKDGKVSLHEFLEFMEQEGHKKMSSRNFFETLVRKGSGTLNFTEVLAIFYIIQSGRPFCRRCNVFIAGMYFTCSECHESDSYDVIFLCPDCFENGSHTHRHGRRQFLDNYALLALKRKQRIDRAARHSKQVIEQ</sequence>
<dbReference type="AlphaFoldDB" id="A0A834FUV9"/>
<dbReference type="GO" id="GO:0005509">
    <property type="term" value="F:calcium ion binding"/>
    <property type="evidence" value="ECO:0007669"/>
    <property type="project" value="InterPro"/>
</dbReference>
<dbReference type="Gene3D" id="1.10.238.10">
    <property type="entry name" value="EF-hand"/>
    <property type="match status" value="1"/>
</dbReference>
<dbReference type="InterPro" id="IPR011992">
    <property type="entry name" value="EF-hand-dom_pair"/>
</dbReference>
<proteinExistence type="predicted"/>
<feature type="domain" description="EF-hand" evidence="3">
    <location>
        <begin position="108"/>
        <end position="143"/>
    </location>
</feature>
<keyword evidence="2" id="KW-0175">Coiled coil</keyword>
<evidence type="ECO:0000256" key="1">
    <source>
        <dbReference type="ARBA" id="ARBA00022837"/>
    </source>
</evidence>
<dbReference type="InterPro" id="IPR002048">
    <property type="entry name" value="EF_hand_dom"/>
</dbReference>
<dbReference type="PROSITE" id="PS00018">
    <property type="entry name" value="EF_HAND_1"/>
    <property type="match status" value="1"/>
</dbReference>
<evidence type="ECO:0000313" key="4">
    <source>
        <dbReference type="EMBL" id="KAF7112753.1"/>
    </source>
</evidence>
<reference evidence="4" key="1">
    <citation type="submission" date="2019-11" db="EMBL/GenBank/DDBJ databases">
        <authorList>
            <person name="Liu Y."/>
            <person name="Hou J."/>
            <person name="Li T.-Q."/>
            <person name="Guan C.-H."/>
            <person name="Wu X."/>
            <person name="Wu H.-Z."/>
            <person name="Ling F."/>
            <person name="Zhang R."/>
            <person name="Shi X.-G."/>
            <person name="Ren J.-P."/>
            <person name="Chen E.-F."/>
            <person name="Sun J.-M."/>
        </authorList>
    </citation>
    <scope>NUCLEOTIDE SEQUENCE</scope>
    <source>
        <strain evidence="4">Adult_tree_wgs_1</strain>
        <tissue evidence="4">Leaves</tissue>
    </source>
</reference>
<dbReference type="Proteomes" id="UP000626092">
    <property type="component" value="Unassembled WGS sequence"/>
</dbReference>
<evidence type="ECO:0000259" key="3">
    <source>
        <dbReference type="PROSITE" id="PS50222"/>
    </source>
</evidence>
<name>A0A834FUV9_RHOSS</name>
<evidence type="ECO:0000313" key="5">
    <source>
        <dbReference type="Proteomes" id="UP000626092"/>
    </source>
</evidence>
<dbReference type="OrthoDB" id="8785703at2759"/>